<evidence type="ECO:0000313" key="2">
    <source>
        <dbReference type="EMBL" id="THV58022.1"/>
    </source>
</evidence>
<dbReference type="AlphaFoldDB" id="A0A4S8RK46"/>
<dbReference type="Gene3D" id="3.30.110.90">
    <property type="entry name" value="Amidohydrolase"/>
    <property type="match status" value="2"/>
</dbReference>
<dbReference type="Proteomes" id="UP000310406">
    <property type="component" value="Unassembled WGS sequence"/>
</dbReference>
<protein>
    <recommendedName>
        <fullName evidence="1">Amidohydrolase-related domain-containing protein</fullName>
    </recommendedName>
</protein>
<dbReference type="Gene3D" id="3.40.50.10910">
    <property type="entry name" value="Amidohydrolase"/>
    <property type="match status" value="1"/>
</dbReference>
<dbReference type="SUPFAM" id="SSF51556">
    <property type="entry name" value="Metallo-dependent hydrolases"/>
    <property type="match status" value="1"/>
</dbReference>
<dbReference type="InterPro" id="IPR011059">
    <property type="entry name" value="Metal-dep_hydrolase_composite"/>
</dbReference>
<sequence>MKYCLKILKFVFIPLLLYGCSKEIENDLTITNVNVINVENGEVLKSMDISINKNKISGITNHKNNIQYKGKLVDGTDKYVIPGLFDMHTHIFNNSDPQPPNIWYFPLMLANGVTGVRDMWVKTKEQSEQVVEWREKLKTNDFEGPRIMHIGRIVDGEEPINGNFDVISTFDDAKAYVLKLKNEGIDFVKVYSKINKEAYDGFIEETQKQGMYVAGHPPLSIPLEYLSNTGMKSIEHVTMHHLYFSGIEDSLRPKFTRNLLDNDALAEAVRTFDEKKFENIVKVLVENKTFISPTIWTSKIDIANLGMDFFEDQEGVPFIPPDEYAEWQHFRDTKPNLSDETNKRNDSIFVHEKFLIKKMYDAGVQLLAATDVGYYYMIPGFSLIDEVIELKDAGISELGALQTATINPAKYFNATDSLGTIEKDKLADIVILEANPLEDIKNLKKINATIINGKLFDKEALGKMKMKVLTANYKSTLKNLPPVVNPEDIKINLEKYTGEYATLNNGYTFKVVIRDSLLTIDYGYIIDKLEPFSKRLFRVQNSNVYYNFAVNEKNEIIGLEVLFNGRAFEYLKK</sequence>
<dbReference type="InterPro" id="IPR051781">
    <property type="entry name" value="Metallo-dep_Hydrolase"/>
</dbReference>
<reference evidence="2 3" key="1">
    <citation type="submission" date="2019-03" db="EMBL/GenBank/DDBJ databases">
        <title>Muricauda SCR12 sp.nov, a marine bacterium isolated from Pacific Ocean:the Okinawa trough.</title>
        <authorList>
            <person name="Liu L."/>
        </authorList>
    </citation>
    <scope>NUCLEOTIDE SEQUENCE [LARGE SCALE GENOMIC DNA]</scope>
    <source>
        <strain evidence="2 3">SCR12</strain>
    </source>
</reference>
<feature type="domain" description="Amidohydrolase-related" evidence="1">
    <location>
        <begin position="79"/>
        <end position="455"/>
    </location>
</feature>
<dbReference type="PROSITE" id="PS51257">
    <property type="entry name" value="PROKAR_LIPOPROTEIN"/>
    <property type="match status" value="1"/>
</dbReference>
<proteinExistence type="predicted"/>
<dbReference type="InterPro" id="IPR032466">
    <property type="entry name" value="Metal_Hydrolase"/>
</dbReference>
<dbReference type="Pfam" id="PF01979">
    <property type="entry name" value="Amidohydro_1"/>
    <property type="match status" value="1"/>
</dbReference>
<keyword evidence="3" id="KW-1185">Reference proteome</keyword>
<dbReference type="InterPro" id="IPR006680">
    <property type="entry name" value="Amidohydro-rel"/>
</dbReference>
<dbReference type="SUPFAM" id="SSF51338">
    <property type="entry name" value="Composite domain of metallo-dependent hydrolases"/>
    <property type="match status" value="1"/>
</dbReference>
<comment type="caution">
    <text evidence="2">The sequence shown here is derived from an EMBL/GenBank/DDBJ whole genome shotgun (WGS) entry which is preliminary data.</text>
</comment>
<evidence type="ECO:0000259" key="1">
    <source>
        <dbReference type="Pfam" id="PF01979"/>
    </source>
</evidence>
<organism evidence="2 3">
    <name type="scientific">Flagellimonas alvinocaridis</name>
    <dbReference type="NCBI Taxonomy" id="2530200"/>
    <lineage>
        <taxon>Bacteria</taxon>
        <taxon>Pseudomonadati</taxon>
        <taxon>Bacteroidota</taxon>
        <taxon>Flavobacteriia</taxon>
        <taxon>Flavobacteriales</taxon>
        <taxon>Flavobacteriaceae</taxon>
        <taxon>Flagellimonas</taxon>
    </lineage>
</organism>
<dbReference type="PANTHER" id="PTHR43135:SF3">
    <property type="entry name" value="ALPHA-D-RIBOSE 1-METHYLPHOSPHONATE 5-TRIPHOSPHATE DIPHOSPHATASE"/>
    <property type="match status" value="1"/>
</dbReference>
<dbReference type="EMBL" id="SNTZ01000010">
    <property type="protein sequence ID" value="THV58022.1"/>
    <property type="molecule type" value="Genomic_DNA"/>
</dbReference>
<dbReference type="GO" id="GO:0016810">
    <property type="term" value="F:hydrolase activity, acting on carbon-nitrogen (but not peptide) bonds"/>
    <property type="evidence" value="ECO:0007669"/>
    <property type="project" value="InterPro"/>
</dbReference>
<dbReference type="RefSeq" id="WP_136567218.1">
    <property type="nucleotide sequence ID" value="NZ_SNTZ01000010.1"/>
</dbReference>
<name>A0A4S8RK46_9FLAO</name>
<dbReference type="Gene3D" id="1.20.58.520">
    <property type="entry name" value="Amidohydrolase"/>
    <property type="match status" value="1"/>
</dbReference>
<gene>
    <name evidence="2" type="ORF">EZV76_14135</name>
</gene>
<dbReference type="Gene3D" id="2.30.40.10">
    <property type="entry name" value="Urease, subunit C, domain 1"/>
    <property type="match status" value="2"/>
</dbReference>
<accession>A0A4S8RK46</accession>
<dbReference type="OrthoDB" id="9797498at2"/>
<dbReference type="PANTHER" id="PTHR43135">
    <property type="entry name" value="ALPHA-D-RIBOSE 1-METHYLPHOSPHONATE 5-TRIPHOSPHATE DIPHOSPHATASE"/>
    <property type="match status" value="1"/>
</dbReference>
<evidence type="ECO:0000313" key="3">
    <source>
        <dbReference type="Proteomes" id="UP000310406"/>
    </source>
</evidence>